<evidence type="ECO:0000313" key="2">
    <source>
        <dbReference type="Proteomes" id="UP000653565"/>
    </source>
</evidence>
<dbReference type="EMBL" id="JAAAPX010000020">
    <property type="protein sequence ID" value="KAF4241596.1"/>
    <property type="molecule type" value="Genomic_DNA"/>
</dbReference>
<name>A0A8H4HED9_9EURO</name>
<reference evidence="1" key="1">
    <citation type="journal article" date="2020" name="bioRxiv">
        <title>Genomic and phenotypic heterogeneity of clinical isolates of the human pathogens Aspergillus fumigatus, Aspergillus lentulus and Aspergillus fumigatiaffinis.</title>
        <authorList>
            <person name="dos Santos R.A.C."/>
            <person name="Steenwyk J.L."/>
            <person name="Rivero-Menendez O."/>
            <person name="Mead M.E."/>
            <person name="Silva L.P."/>
            <person name="Bastos R.W."/>
            <person name="Alastruey-Izquierdo A."/>
            <person name="Goldman G.H."/>
            <person name="Rokas A."/>
        </authorList>
    </citation>
    <scope>NUCLEOTIDE SEQUENCE</scope>
    <source>
        <strain evidence="1">CNM-CM6805</strain>
    </source>
</reference>
<accession>A0A8H4HED9</accession>
<reference evidence="1" key="2">
    <citation type="submission" date="2020-04" db="EMBL/GenBank/DDBJ databases">
        <authorList>
            <person name="Santos R.A.C."/>
            <person name="Steenwyk J.L."/>
            <person name="Rivero-Menendez O."/>
            <person name="Mead M.E."/>
            <person name="Silva L.P."/>
            <person name="Bastos R.W."/>
            <person name="Alastruey-Izquierdo A."/>
            <person name="Goldman G.H."/>
            <person name="Rokas A."/>
        </authorList>
    </citation>
    <scope>NUCLEOTIDE SEQUENCE</scope>
    <source>
        <strain evidence="1">CNM-CM6805</strain>
    </source>
</reference>
<protein>
    <submittedName>
        <fullName evidence="1">Uncharacterized protein</fullName>
    </submittedName>
</protein>
<evidence type="ECO:0000313" key="1">
    <source>
        <dbReference type="EMBL" id="KAF4241596.1"/>
    </source>
</evidence>
<organism evidence="1 2">
    <name type="scientific">Aspergillus fumigatiaffinis</name>
    <dbReference type="NCBI Taxonomy" id="340414"/>
    <lineage>
        <taxon>Eukaryota</taxon>
        <taxon>Fungi</taxon>
        <taxon>Dikarya</taxon>
        <taxon>Ascomycota</taxon>
        <taxon>Pezizomycotina</taxon>
        <taxon>Eurotiomycetes</taxon>
        <taxon>Eurotiomycetidae</taxon>
        <taxon>Eurotiales</taxon>
        <taxon>Aspergillaceae</taxon>
        <taxon>Aspergillus</taxon>
        <taxon>Aspergillus subgen. Fumigati</taxon>
    </lineage>
</organism>
<proteinExistence type="predicted"/>
<gene>
    <name evidence="1" type="ORF">CNMCM6805_003870</name>
</gene>
<comment type="caution">
    <text evidence="1">The sequence shown here is derived from an EMBL/GenBank/DDBJ whole genome shotgun (WGS) entry which is preliminary data.</text>
</comment>
<sequence length="401" mass="45015">MGQLSSFVRASVPRLTLTLEGKSSLDPCFDTSYHLIITITRDEDDPQTQPCIIHWDPIEDVFGQLGIMLVRSNGDFTEDLGPVQVDSNQLWAKPLHPREVSQSDPCFKELYPGSSVSWELDLPPVYFDSLEEGGDYRIRWVGGQISLWGWGTLAQHSGRTLGPKNPPVVLPGGPEQLLSVGFIETDIEEEAPSLPPSPSPILATARMSGAPVFSLTVAGPATLSMRDSDPSSRLRYPVTMTLSYDAAPDGLDGKPVTFHTFMFKYLDSQQGFRLSFRKKGEDHWSPHEIPIIFTYHMYRWSKPVPVNVGRTDQDEFAALVPGESWSFTREVTHFPKHVAPGDEYRYRFKGGQLDWWDWGHLQDHEYTVVWIDNWVRDPKDNGGRPGLVVPASNSIGFTVVE</sequence>
<keyword evidence="2" id="KW-1185">Reference proteome</keyword>
<dbReference type="Proteomes" id="UP000653565">
    <property type="component" value="Unassembled WGS sequence"/>
</dbReference>
<dbReference type="AlphaFoldDB" id="A0A8H4HED9"/>